<dbReference type="InterPro" id="IPR025101">
    <property type="entry name" value="DUF4012"/>
</dbReference>
<protein>
    <recommendedName>
        <fullName evidence="4">DUF4012 domain-containing protein</fullName>
    </recommendedName>
</protein>
<evidence type="ECO:0000313" key="2">
    <source>
        <dbReference type="EMBL" id="GGH91054.1"/>
    </source>
</evidence>
<dbReference type="Pfam" id="PF13196">
    <property type="entry name" value="DUF4012"/>
    <property type="match status" value="1"/>
</dbReference>
<name>A0ABQ2AIY0_9MICC</name>
<sequence length="626" mass="65096">MAESAPPKENDGKEIRAEISVIKIPSRKRRTLVSLCLGILVVGSCAAAAALLVATASSIKSDLQAAAEIVPTLKDELVSNRSSDATASAELLRMHTSAAKDKTENPLWILASSLPGLGENLSAVSEMARSADDVASLGLLPIVRTFNTLDWTSLIPGDSGTNLHQIRAASSSVSSASETVRLSAERLSRIDTTNLLPQIAQPLEQARGQLNDVTKTLGVAADAADLAPDMLGADGARSYLLMIQNNAEARASGGIPGALAIMTVDDGKLSLGAQSSGGDVGIMTPPISVDPQQQQIYSTRLGKYMQDVNLTPDFPTAAATAQTMWQRKTGQRVDGVISIDPVVLSYIIQSTGPVAVNGPELASVKAAGLPTDLTGDNVVPTLLSDVYAKIRQPQLQDAYFAGVAKEVFSALSSGKGEAKGLISGITRGAEEGRVLVWSAKASEQSVVSKYAISGSISGPSVSPAQFGVYFNDGTGAKMDYYVKRTVKLIKECPAGGYEQTTLRVTSTNTAPSDAAISLPAYVTGAGAFGVAPGTVQTNVVAYGPAQANVESATVDGQKTPFAPYIHANRPVGVVAQQLAPGESKTVEFTFGKIVQHTEPNVVVTPGVQPVKDVILPTKNASCDQGQ</sequence>
<evidence type="ECO:0008006" key="4">
    <source>
        <dbReference type="Google" id="ProtNLM"/>
    </source>
</evidence>
<dbReference type="Proteomes" id="UP000643279">
    <property type="component" value="Unassembled WGS sequence"/>
</dbReference>
<feature type="transmembrane region" description="Helical" evidence="1">
    <location>
        <begin position="32"/>
        <end position="54"/>
    </location>
</feature>
<accession>A0ABQ2AIY0</accession>
<reference evidence="3" key="1">
    <citation type="journal article" date="2019" name="Int. J. Syst. Evol. Microbiol.">
        <title>The Global Catalogue of Microorganisms (GCM) 10K type strain sequencing project: providing services to taxonomists for standard genome sequencing and annotation.</title>
        <authorList>
            <consortium name="The Broad Institute Genomics Platform"/>
            <consortium name="The Broad Institute Genome Sequencing Center for Infectious Disease"/>
            <person name="Wu L."/>
            <person name="Ma J."/>
        </authorList>
    </citation>
    <scope>NUCLEOTIDE SEQUENCE [LARGE SCALE GENOMIC DNA]</scope>
    <source>
        <strain evidence="3">CGMCC 1.12778</strain>
    </source>
</reference>
<evidence type="ECO:0000313" key="3">
    <source>
        <dbReference type="Proteomes" id="UP000643279"/>
    </source>
</evidence>
<evidence type="ECO:0000256" key="1">
    <source>
        <dbReference type="SAM" id="Phobius"/>
    </source>
</evidence>
<comment type="caution">
    <text evidence="2">The sequence shown here is derived from an EMBL/GenBank/DDBJ whole genome shotgun (WGS) entry which is preliminary data.</text>
</comment>
<organism evidence="2 3">
    <name type="scientific">Arthrobacter liuii</name>
    <dbReference type="NCBI Taxonomy" id="1476996"/>
    <lineage>
        <taxon>Bacteria</taxon>
        <taxon>Bacillati</taxon>
        <taxon>Actinomycetota</taxon>
        <taxon>Actinomycetes</taxon>
        <taxon>Micrococcales</taxon>
        <taxon>Micrococcaceae</taxon>
        <taxon>Arthrobacter</taxon>
    </lineage>
</organism>
<keyword evidence="1" id="KW-0472">Membrane</keyword>
<dbReference type="EMBL" id="BMFW01000002">
    <property type="protein sequence ID" value="GGH91054.1"/>
    <property type="molecule type" value="Genomic_DNA"/>
</dbReference>
<keyword evidence="1" id="KW-1133">Transmembrane helix</keyword>
<gene>
    <name evidence="2" type="ORF">GCM10007170_06300</name>
</gene>
<keyword evidence="3" id="KW-1185">Reference proteome</keyword>
<dbReference type="RefSeq" id="WP_188570224.1">
    <property type="nucleotide sequence ID" value="NZ_BMFW01000002.1"/>
</dbReference>
<keyword evidence="1" id="KW-0812">Transmembrane</keyword>
<proteinExistence type="predicted"/>